<dbReference type="GO" id="GO:0000428">
    <property type="term" value="C:DNA-directed RNA polymerase complex"/>
    <property type="evidence" value="ECO:0007669"/>
    <property type="project" value="UniProtKB-KW"/>
</dbReference>
<dbReference type="GO" id="GO:0003899">
    <property type="term" value="F:DNA-directed RNA polymerase activity"/>
    <property type="evidence" value="ECO:0007669"/>
    <property type="project" value="UniProtKB-EC"/>
</dbReference>
<protein>
    <recommendedName>
        <fullName evidence="2">DNA-directed RNA polymerase</fullName>
        <ecNumber evidence="2">2.7.7.6</ecNumber>
    </recommendedName>
</protein>
<keyword evidence="6" id="KW-0804">Transcription</keyword>
<dbReference type="InterPro" id="IPR036161">
    <property type="entry name" value="RPB6/omega-like_sf"/>
</dbReference>
<keyword evidence="5 8" id="KW-0548">Nucleotidyltransferase</keyword>
<evidence type="ECO:0000256" key="5">
    <source>
        <dbReference type="ARBA" id="ARBA00022695"/>
    </source>
</evidence>
<organism evidence="8">
    <name type="scientific">hydrothermal vent metagenome</name>
    <dbReference type="NCBI Taxonomy" id="652676"/>
    <lineage>
        <taxon>unclassified sequences</taxon>
        <taxon>metagenomes</taxon>
        <taxon>ecological metagenomes</taxon>
    </lineage>
</organism>
<evidence type="ECO:0000256" key="7">
    <source>
        <dbReference type="ARBA" id="ARBA00048552"/>
    </source>
</evidence>
<dbReference type="SMART" id="SM01409">
    <property type="entry name" value="RNA_pol_Rpb6"/>
    <property type="match status" value="1"/>
</dbReference>
<name>A0A3B0RYG8_9ZZZZ</name>
<dbReference type="Gene3D" id="3.90.940.10">
    <property type="match status" value="1"/>
</dbReference>
<dbReference type="SUPFAM" id="SSF63562">
    <property type="entry name" value="RPB6/omega subunit-like"/>
    <property type="match status" value="1"/>
</dbReference>
<dbReference type="Pfam" id="PF01192">
    <property type="entry name" value="RNA_pol_Rpb6"/>
    <property type="match status" value="1"/>
</dbReference>
<evidence type="ECO:0000256" key="3">
    <source>
        <dbReference type="ARBA" id="ARBA00022478"/>
    </source>
</evidence>
<dbReference type="GO" id="GO:0003677">
    <property type="term" value="F:DNA binding"/>
    <property type="evidence" value="ECO:0007669"/>
    <property type="project" value="InterPro"/>
</dbReference>
<evidence type="ECO:0000313" key="8">
    <source>
        <dbReference type="EMBL" id="VAV96101.1"/>
    </source>
</evidence>
<sequence>MSLIEPPIGQLLEKAGTRFGLVVLASRRARQINAYFNELGEGLGSYIPPQVHSLSRKPLSIALEEIDADKVTIAPSE</sequence>
<dbReference type="EMBL" id="UOEK01000091">
    <property type="protein sequence ID" value="VAV96101.1"/>
    <property type="molecule type" value="Genomic_DNA"/>
</dbReference>
<dbReference type="HAMAP" id="MF_00366">
    <property type="entry name" value="RNApol_bact_RpoZ"/>
    <property type="match status" value="1"/>
</dbReference>
<accession>A0A3B0RYG8</accession>
<keyword evidence="4 8" id="KW-0808">Transferase</keyword>
<dbReference type="InterPro" id="IPR006110">
    <property type="entry name" value="Pol_omega/Rpo6/RPB6"/>
</dbReference>
<dbReference type="EC" id="2.7.7.6" evidence="2"/>
<dbReference type="NCBIfam" id="TIGR00690">
    <property type="entry name" value="rpoZ"/>
    <property type="match status" value="1"/>
</dbReference>
<reference evidence="8" key="1">
    <citation type="submission" date="2018-06" db="EMBL/GenBank/DDBJ databases">
        <authorList>
            <person name="Zhirakovskaya E."/>
        </authorList>
    </citation>
    <scope>NUCLEOTIDE SEQUENCE</scope>
</reference>
<evidence type="ECO:0000256" key="2">
    <source>
        <dbReference type="ARBA" id="ARBA00012418"/>
    </source>
</evidence>
<evidence type="ECO:0000256" key="4">
    <source>
        <dbReference type="ARBA" id="ARBA00022679"/>
    </source>
</evidence>
<dbReference type="GO" id="GO:0006351">
    <property type="term" value="P:DNA-templated transcription"/>
    <property type="evidence" value="ECO:0007669"/>
    <property type="project" value="InterPro"/>
</dbReference>
<proteinExistence type="inferred from homology"/>
<gene>
    <name evidence="8" type="ORF">MNBD_ACTINO02-1331</name>
</gene>
<comment type="catalytic activity">
    <reaction evidence="7">
        <text>RNA(n) + a ribonucleoside 5'-triphosphate = RNA(n+1) + diphosphate</text>
        <dbReference type="Rhea" id="RHEA:21248"/>
        <dbReference type="Rhea" id="RHEA-COMP:14527"/>
        <dbReference type="Rhea" id="RHEA-COMP:17342"/>
        <dbReference type="ChEBI" id="CHEBI:33019"/>
        <dbReference type="ChEBI" id="CHEBI:61557"/>
        <dbReference type="ChEBI" id="CHEBI:140395"/>
        <dbReference type="EC" id="2.7.7.6"/>
    </reaction>
</comment>
<dbReference type="PANTHER" id="PTHR34476:SF1">
    <property type="entry name" value="DNA-DIRECTED RNA POLYMERASE SUBUNIT OMEGA"/>
    <property type="match status" value="1"/>
</dbReference>
<dbReference type="InterPro" id="IPR003716">
    <property type="entry name" value="DNA-dir_RNA_pol_omega"/>
</dbReference>
<comment type="similarity">
    <text evidence="1">Belongs to the RNA polymerase subunit omega family.</text>
</comment>
<dbReference type="AlphaFoldDB" id="A0A3B0RYG8"/>
<evidence type="ECO:0000256" key="1">
    <source>
        <dbReference type="ARBA" id="ARBA00006711"/>
    </source>
</evidence>
<evidence type="ECO:0000256" key="6">
    <source>
        <dbReference type="ARBA" id="ARBA00023163"/>
    </source>
</evidence>
<keyword evidence="3 8" id="KW-0240">DNA-directed RNA polymerase</keyword>
<dbReference type="PANTHER" id="PTHR34476">
    <property type="entry name" value="DNA-DIRECTED RNA POLYMERASE SUBUNIT OMEGA"/>
    <property type="match status" value="1"/>
</dbReference>